<evidence type="ECO:0000256" key="1">
    <source>
        <dbReference type="SAM" id="MobiDB-lite"/>
    </source>
</evidence>
<keyword evidence="3" id="KW-1185">Reference proteome</keyword>
<gene>
    <name evidence="2" type="ORF">POL67_39650</name>
</gene>
<protein>
    <submittedName>
        <fullName evidence="2">Uncharacterized protein</fullName>
    </submittedName>
</protein>
<dbReference type="RefSeq" id="WP_271926004.1">
    <property type="nucleotide sequence ID" value="NZ_JAQNDO010000001.1"/>
</dbReference>
<dbReference type="EMBL" id="JAQNDO010000001">
    <property type="protein sequence ID" value="MDC0747514.1"/>
    <property type="molecule type" value="Genomic_DNA"/>
</dbReference>
<proteinExistence type="predicted"/>
<reference evidence="2 3" key="1">
    <citation type="submission" date="2022-11" db="EMBL/GenBank/DDBJ databases">
        <title>Minimal conservation of predation-associated metabolite biosynthetic gene clusters underscores biosynthetic potential of Myxococcota including descriptions for ten novel species: Archangium lansinium sp. nov., Myxococcus landrumus sp. nov., Nannocystis bai.</title>
        <authorList>
            <person name="Ahearne A."/>
            <person name="Stevens C."/>
            <person name="Dowd S."/>
        </authorList>
    </citation>
    <scope>NUCLEOTIDE SEQUENCE [LARGE SCALE GENOMIC DNA]</scope>
    <source>
        <strain evidence="2 3">RJM3</strain>
    </source>
</reference>
<organism evidence="2 3">
    <name type="scientific">Polyangium mundeleinium</name>
    <dbReference type="NCBI Taxonomy" id="2995306"/>
    <lineage>
        <taxon>Bacteria</taxon>
        <taxon>Pseudomonadati</taxon>
        <taxon>Myxococcota</taxon>
        <taxon>Polyangia</taxon>
        <taxon>Polyangiales</taxon>
        <taxon>Polyangiaceae</taxon>
        <taxon>Polyangium</taxon>
    </lineage>
</organism>
<evidence type="ECO:0000313" key="2">
    <source>
        <dbReference type="EMBL" id="MDC0747514.1"/>
    </source>
</evidence>
<feature type="compositionally biased region" description="Basic and acidic residues" evidence="1">
    <location>
        <begin position="151"/>
        <end position="160"/>
    </location>
</feature>
<comment type="caution">
    <text evidence="2">The sequence shown here is derived from an EMBL/GenBank/DDBJ whole genome shotgun (WGS) entry which is preliminary data.</text>
</comment>
<accession>A0ABT5F0A2</accession>
<feature type="region of interest" description="Disordered" evidence="1">
    <location>
        <begin position="144"/>
        <end position="170"/>
    </location>
</feature>
<sequence>MNDDTVVKYTGPALIDAQPIKDKLVDIKGGDLQGYKREKPGLLEVLVELASAIPSHGDAAGIHPNTYDQIVQTTEVLTHIRALKPAAAKLVEILNESEVYYEDLREGQIIRVAKNALDTAKLENKPGILASFEKTMKYRSQYAEKAAATRRKNEEAKGDAEPAATTTSPA</sequence>
<evidence type="ECO:0000313" key="3">
    <source>
        <dbReference type="Proteomes" id="UP001221411"/>
    </source>
</evidence>
<dbReference type="Proteomes" id="UP001221411">
    <property type="component" value="Unassembled WGS sequence"/>
</dbReference>
<name>A0ABT5F0A2_9BACT</name>